<evidence type="ECO:0000256" key="4">
    <source>
        <dbReference type="ARBA" id="ARBA00023163"/>
    </source>
</evidence>
<keyword evidence="2" id="KW-0805">Transcription regulation</keyword>
<comment type="caution">
    <text evidence="7">The sequence shown here is derived from an EMBL/GenBank/DDBJ whole genome shotgun (WGS) entry which is preliminary data.</text>
</comment>
<evidence type="ECO:0000256" key="3">
    <source>
        <dbReference type="ARBA" id="ARBA00023125"/>
    </source>
</evidence>
<evidence type="ECO:0000256" key="2">
    <source>
        <dbReference type="ARBA" id="ARBA00023015"/>
    </source>
</evidence>
<dbReference type="InterPro" id="IPR004111">
    <property type="entry name" value="Repressor_TetR_C"/>
</dbReference>
<dbReference type="Gene3D" id="1.10.10.60">
    <property type="entry name" value="Homeodomain-like"/>
    <property type="match status" value="1"/>
</dbReference>
<dbReference type="InterPro" id="IPR009057">
    <property type="entry name" value="Homeodomain-like_sf"/>
</dbReference>
<feature type="DNA-binding region" description="H-T-H motif" evidence="5">
    <location>
        <begin position="28"/>
        <end position="47"/>
    </location>
</feature>
<dbReference type="RefSeq" id="WP_037275603.1">
    <property type="nucleotide sequence ID" value="NZ_QHKI01000083.1"/>
</dbReference>
<dbReference type="GO" id="GO:0045892">
    <property type="term" value="P:negative regulation of DNA-templated transcription"/>
    <property type="evidence" value="ECO:0007669"/>
    <property type="project" value="InterPro"/>
</dbReference>
<protein>
    <submittedName>
        <fullName evidence="7">TetR family transcriptional regulator</fullName>
    </submittedName>
</protein>
<reference evidence="7 8" key="1">
    <citation type="submission" date="2018-05" db="EMBL/GenBank/DDBJ databases">
        <title>Evolution of GPA BGCs.</title>
        <authorList>
            <person name="Waglechner N."/>
            <person name="Wright G.D."/>
        </authorList>
    </citation>
    <scope>NUCLEOTIDE SEQUENCE [LARGE SCALE GENOMIC DNA]</scope>
    <source>
        <strain evidence="7 8">A82846</strain>
    </source>
</reference>
<keyword evidence="4" id="KW-0804">Transcription</keyword>
<dbReference type="InterPro" id="IPR003012">
    <property type="entry name" value="Tet_transcr_reg_TetR"/>
</dbReference>
<dbReference type="PRINTS" id="PR00455">
    <property type="entry name" value="HTHTETR"/>
</dbReference>
<dbReference type="Gene3D" id="1.10.357.10">
    <property type="entry name" value="Tetracycline Repressor, domain 2"/>
    <property type="match status" value="1"/>
</dbReference>
<dbReference type="SUPFAM" id="SSF46689">
    <property type="entry name" value="Homeodomain-like"/>
    <property type="match status" value="1"/>
</dbReference>
<dbReference type="PANTHER" id="PTHR30055">
    <property type="entry name" value="HTH-TYPE TRANSCRIPTIONAL REGULATOR RUTR"/>
    <property type="match status" value="1"/>
</dbReference>
<evidence type="ECO:0000313" key="8">
    <source>
        <dbReference type="Proteomes" id="UP000287547"/>
    </source>
</evidence>
<evidence type="ECO:0000259" key="6">
    <source>
        <dbReference type="PROSITE" id="PS50977"/>
    </source>
</evidence>
<dbReference type="GO" id="GO:0046677">
    <property type="term" value="P:response to antibiotic"/>
    <property type="evidence" value="ECO:0007669"/>
    <property type="project" value="InterPro"/>
</dbReference>
<dbReference type="InterPro" id="IPR036271">
    <property type="entry name" value="Tet_transcr_reg_TetR-rel_C_sf"/>
</dbReference>
<dbReference type="PANTHER" id="PTHR30055:SF151">
    <property type="entry name" value="TRANSCRIPTIONAL REGULATORY PROTEIN"/>
    <property type="match status" value="1"/>
</dbReference>
<evidence type="ECO:0000256" key="5">
    <source>
        <dbReference type="PROSITE-ProRule" id="PRU00335"/>
    </source>
</evidence>
<dbReference type="GO" id="GO:0003700">
    <property type="term" value="F:DNA-binding transcription factor activity"/>
    <property type="evidence" value="ECO:0007669"/>
    <property type="project" value="TreeGrafter"/>
</dbReference>
<dbReference type="OrthoDB" id="3519192at2"/>
<dbReference type="EMBL" id="QHKI01000083">
    <property type="protein sequence ID" value="RSM67506.1"/>
    <property type="molecule type" value="Genomic_DNA"/>
</dbReference>
<keyword evidence="1" id="KW-0678">Repressor</keyword>
<dbReference type="SUPFAM" id="SSF48498">
    <property type="entry name" value="Tetracyclin repressor-like, C-terminal domain"/>
    <property type="match status" value="1"/>
</dbReference>
<evidence type="ECO:0000313" key="7">
    <source>
        <dbReference type="EMBL" id="RSM67506.1"/>
    </source>
</evidence>
<dbReference type="Proteomes" id="UP000287547">
    <property type="component" value="Unassembled WGS sequence"/>
</dbReference>
<dbReference type="AlphaFoldDB" id="A0A428YIX2"/>
<keyword evidence="3 5" id="KW-0238">DNA-binding</keyword>
<dbReference type="InterPro" id="IPR050109">
    <property type="entry name" value="HTH-type_TetR-like_transc_reg"/>
</dbReference>
<sequence length="204" mass="21966">MPKRTLTREKILAAALELIDTAGLEALSMRRLGQHLKVDPMAVYHHIPNKDELLRAVVVDVFSRMPAPVCAGTWQEQVLDWARAYRDLALAHPNLVLRIVTDARAVSVAAARINEPLYAALEAGGLSPGKVVGAVGLIVDYINGYALAVSSAKDASDTFMAELASLPAEQSAVQLRTLRDPEASKLDHFEYALSVMVAGLTTAP</sequence>
<dbReference type="PRINTS" id="PR00400">
    <property type="entry name" value="TETREPRESSOR"/>
</dbReference>
<gene>
    <name evidence="7" type="ORF">DMH04_48845</name>
</gene>
<dbReference type="Pfam" id="PF02909">
    <property type="entry name" value="TetR_C_1"/>
    <property type="match status" value="1"/>
</dbReference>
<feature type="domain" description="HTH tetR-type" evidence="6">
    <location>
        <begin position="5"/>
        <end position="65"/>
    </location>
</feature>
<dbReference type="Pfam" id="PF00440">
    <property type="entry name" value="TetR_N"/>
    <property type="match status" value="1"/>
</dbReference>
<evidence type="ECO:0000256" key="1">
    <source>
        <dbReference type="ARBA" id="ARBA00022491"/>
    </source>
</evidence>
<dbReference type="PROSITE" id="PS50977">
    <property type="entry name" value="HTH_TETR_2"/>
    <property type="match status" value="1"/>
</dbReference>
<name>A0A428YIX2_KIBAR</name>
<dbReference type="InterPro" id="IPR001647">
    <property type="entry name" value="HTH_TetR"/>
</dbReference>
<proteinExistence type="predicted"/>
<dbReference type="GO" id="GO:0000976">
    <property type="term" value="F:transcription cis-regulatory region binding"/>
    <property type="evidence" value="ECO:0007669"/>
    <property type="project" value="TreeGrafter"/>
</dbReference>
<organism evidence="7 8">
    <name type="scientific">Kibdelosporangium aridum</name>
    <dbReference type="NCBI Taxonomy" id="2030"/>
    <lineage>
        <taxon>Bacteria</taxon>
        <taxon>Bacillati</taxon>
        <taxon>Actinomycetota</taxon>
        <taxon>Actinomycetes</taxon>
        <taxon>Pseudonocardiales</taxon>
        <taxon>Pseudonocardiaceae</taxon>
        <taxon>Kibdelosporangium</taxon>
    </lineage>
</organism>
<accession>A0A428YIX2</accession>